<keyword evidence="3" id="KW-1185">Reference proteome</keyword>
<feature type="compositionally biased region" description="Polar residues" evidence="1">
    <location>
        <begin position="11"/>
        <end position="29"/>
    </location>
</feature>
<accession>W9R343</accession>
<evidence type="ECO:0000256" key="1">
    <source>
        <dbReference type="SAM" id="MobiDB-lite"/>
    </source>
</evidence>
<dbReference type="AlphaFoldDB" id="W9R343"/>
<protein>
    <submittedName>
        <fullName evidence="2">Uncharacterized protein</fullName>
    </submittedName>
</protein>
<evidence type="ECO:0000313" key="3">
    <source>
        <dbReference type="Proteomes" id="UP000030645"/>
    </source>
</evidence>
<feature type="region of interest" description="Disordered" evidence="1">
    <location>
        <begin position="1"/>
        <end position="31"/>
    </location>
</feature>
<dbReference type="EMBL" id="KE344534">
    <property type="protein sequence ID" value="EXB66331.1"/>
    <property type="molecule type" value="Genomic_DNA"/>
</dbReference>
<organism evidence="2 3">
    <name type="scientific">Morus notabilis</name>
    <dbReference type="NCBI Taxonomy" id="981085"/>
    <lineage>
        <taxon>Eukaryota</taxon>
        <taxon>Viridiplantae</taxon>
        <taxon>Streptophyta</taxon>
        <taxon>Embryophyta</taxon>
        <taxon>Tracheophyta</taxon>
        <taxon>Spermatophyta</taxon>
        <taxon>Magnoliopsida</taxon>
        <taxon>eudicotyledons</taxon>
        <taxon>Gunneridae</taxon>
        <taxon>Pentapetalae</taxon>
        <taxon>rosids</taxon>
        <taxon>fabids</taxon>
        <taxon>Rosales</taxon>
        <taxon>Moraceae</taxon>
        <taxon>Moreae</taxon>
        <taxon>Morus</taxon>
    </lineage>
</organism>
<proteinExistence type="predicted"/>
<evidence type="ECO:0000313" key="2">
    <source>
        <dbReference type="EMBL" id="EXB66331.1"/>
    </source>
</evidence>
<name>W9R343_9ROSA</name>
<reference evidence="3" key="1">
    <citation type="submission" date="2013-01" db="EMBL/GenBank/DDBJ databases">
        <title>Draft Genome Sequence of a Mulberry Tree, Morus notabilis C.K. Schneid.</title>
        <authorList>
            <person name="He N."/>
            <person name="Zhao S."/>
        </authorList>
    </citation>
    <scope>NUCLEOTIDE SEQUENCE</scope>
</reference>
<dbReference type="Proteomes" id="UP000030645">
    <property type="component" value="Unassembled WGS sequence"/>
</dbReference>
<gene>
    <name evidence="2" type="ORF">L484_008071</name>
</gene>
<sequence>MPPHSKIITLEGTSQEMNESASQHDTNVAHQEEEEQPIILDIMAMLRSLSYLPRGVLVTSLAEASMALN</sequence>